<dbReference type="GO" id="GO:0010468">
    <property type="term" value="P:regulation of gene expression"/>
    <property type="evidence" value="ECO:0007669"/>
    <property type="project" value="TreeGrafter"/>
</dbReference>
<protein>
    <recommendedName>
        <fullName evidence="8">Ribonuclease 3</fullName>
        <ecNumber evidence="8">3.1.26.3</ecNumber>
    </recommendedName>
    <alternativeName>
        <fullName evidence="8">Ribonuclease III</fullName>
        <shortName evidence="8">RNase III</shortName>
    </alternativeName>
</protein>
<dbReference type="Proteomes" id="UP000233776">
    <property type="component" value="Chromosome I"/>
</dbReference>
<dbReference type="InterPro" id="IPR014720">
    <property type="entry name" value="dsRBD_dom"/>
</dbReference>
<keyword evidence="8" id="KW-0698">rRNA processing</keyword>
<dbReference type="RefSeq" id="WP_226056441.1">
    <property type="nucleotide sequence ID" value="NZ_CP058968.1"/>
</dbReference>
<dbReference type="SUPFAM" id="SSF69065">
    <property type="entry name" value="RNase III domain-like"/>
    <property type="match status" value="1"/>
</dbReference>
<dbReference type="CDD" id="cd10845">
    <property type="entry name" value="DSRM_RNAse_III_family"/>
    <property type="match status" value="1"/>
</dbReference>
<comment type="function">
    <text evidence="8">Digests double-stranded RNA. Involved in the processing of primary rRNA transcript to yield the immediate precursors to the large and small rRNAs (23S and 16S). Processes some mRNAs, and tRNAs when they are encoded in the rRNA operon. Processes pre-crRNA and tracrRNA of type II CRISPR loci if present in the organism.</text>
</comment>
<keyword evidence="8" id="KW-0479">Metal-binding</keyword>
<feature type="binding site" evidence="8">
    <location>
        <position position="47"/>
    </location>
    <ligand>
        <name>Mg(2+)</name>
        <dbReference type="ChEBI" id="CHEBI:18420"/>
    </ligand>
</feature>
<dbReference type="Gene3D" id="1.10.1520.10">
    <property type="entry name" value="Ribonuclease III domain"/>
    <property type="match status" value="1"/>
</dbReference>
<keyword evidence="5 8" id="KW-0255">Endonuclease</keyword>
<dbReference type="InterPro" id="IPR036389">
    <property type="entry name" value="RNase_III_sf"/>
</dbReference>
<dbReference type="GO" id="GO:0046872">
    <property type="term" value="F:metal ion binding"/>
    <property type="evidence" value="ECO:0007669"/>
    <property type="project" value="UniProtKB-KW"/>
</dbReference>
<evidence type="ECO:0000256" key="5">
    <source>
        <dbReference type="ARBA" id="ARBA00022759"/>
    </source>
</evidence>
<evidence type="ECO:0000256" key="6">
    <source>
        <dbReference type="ARBA" id="ARBA00022801"/>
    </source>
</evidence>
<feature type="active site" evidence="8">
    <location>
        <position position="51"/>
    </location>
</feature>
<dbReference type="CDD" id="cd00593">
    <property type="entry name" value="RIBOc"/>
    <property type="match status" value="1"/>
</dbReference>
<gene>
    <name evidence="8" type="primary">rnc</name>
    <name evidence="11" type="ORF">MBOVJF4278_00314</name>
</gene>
<evidence type="ECO:0000259" key="9">
    <source>
        <dbReference type="PROSITE" id="PS50137"/>
    </source>
</evidence>
<dbReference type="PROSITE" id="PS00517">
    <property type="entry name" value="RNASE_3_1"/>
    <property type="match status" value="1"/>
</dbReference>
<dbReference type="HAMAP" id="MF_00104">
    <property type="entry name" value="RNase_III"/>
    <property type="match status" value="1"/>
</dbReference>
<dbReference type="PANTHER" id="PTHR11207:SF0">
    <property type="entry name" value="RIBONUCLEASE 3"/>
    <property type="match status" value="1"/>
</dbReference>
<dbReference type="SMART" id="SM00535">
    <property type="entry name" value="RIBOc"/>
    <property type="match status" value="1"/>
</dbReference>
<feature type="domain" description="DRBM" evidence="9">
    <location>
        <begin position="162"/>
        <end position="227"/>
    </location>
</feature>
<evidence type="ECO:0000256" key="1">
    <source>
        <dbReference type="ARBA" id="ARBA00000109"/>
    </source>
</evidence>
<dbReference type="STRING" id="28903.B0W43_01735"/>
<dbReference type="Pfam" id="PF14622">
    <property type="entry name" value="Ribonucleas_3_3"/>
    <property type="match status" value="1"/>
</dbReference>
<evidence type="ECO:0000256" key="3">
    <source>
        <dbReference type="ARBA" id="ARBA00022664"/>
    </source>
</evidence>
<evidence type="ECO:0000256" key="2">
    <source>
        <dbReference type="ARBA" id="ARBA00010183"/>
    </source>
</evidence>
<accession>A0A2N8U246</accession>
<comment type="similarity">
    <text evidence="2">Belongs to the ribonuclease III family.</text>
</comment>
<dbReference type="GO" id="GO:0003725">
    <property type="term" value="F:double-stranded RNA binding"/>
    <property type="evidence" value="ECO:0007669"/>
    <property type="project" value="TreeGrafter"/>
</dbReference>
<reference evidence="11 12" key="1">
    <citation type="submission" date="2016-06" db="EMBL/GenBank/DDBJ databases">
        <authorList>
            <person name="Kjaerup R.B."/>
            <person name="Dalgaard T.S."/>
            <person name="Juul-Madsen H.R."/>
        </authorList>
    </citation>
    <scope>NUCLEOTIDE SEQUENCE [LARGE SCALE GENOMIC DNA]</scope>
    <source>
        <strain evidence="11">JF4278</strain>
    </source>
</reference>
<feature type="active site" evidence="8">
    <location>
        <position position="123"/>
    </location>
</feature>
<dbReference type="AlphaFoldDB" id="A0A2N8U246"/>
<dbReference type="SUPFAM" id="SSF54768">
    <property type="entry name" value="dsRNA-binding domain-like"/>
    <property type="match status" value="1"/>
</dbReference>
<evidence type="ECO:0000313" key="11">
    <source>
        <dbReference type="EMBL" id="SBO46088.1"/>
    </source>
</evidence>
<dbReference type="SMART" id="SM00358">
    <property type="entry name" value="DSRM"/>
    <property type="match status" value="1"/>
</dbReference>
<evidence type="ECO:0000259" key="10">
    <source>
        <dbReference type="PROSITE" id="PS50142"/>
    </source>
</evidence>
<keyword evidence="4 8" id="KW-0540">Nuclease</keyword>
<comment type="subcellular location">
    <subcellularLocation>
        <location evidence="8">Cytoplasm</location>
    </subcellularLocation>
</comment>
<keyword evidence="6 8" id="KW-0378">Hydrolase</keyword>
<name>A0A2N8U246_MYCBV</name>
<keyword evidence="3 8" id="KW-0507">mRNA processing</keyword>
<sequence>MTSQMNSIENFLNQFNIKANSLLVYRQAFTHGSSAANAKNKNYQTLEFLGDAILQFYVSAILFNVFKDKNQGQLTLIRAKLVCTDSLNSIADRLKLKDFLLLSSNVVANEVLSSKKVGADIFESLVAAIFIDQGMPKVKEFLDKTLLPLVKQYKEGKIELKDSKTRLQEYMQSFSKKTVFYQTYQSDNNQFKSEAIYEGNVYGSGLGKSKHEAEENAANDALNKLIKS</sequence>
<keyword evidence="8" id="KW-0460">Magnesium</keyword>
<dbReference type="NCBIfam" id="TIGR02191">
    <property type="entry name" value="RNaseIII"/>
    <property type="match status" value="1"/>
</dbReference>
<keyword evidence="8" id="KW-0699">rRNA-binding</keyword>
<dbReference type="Pfam" id="PF00035">
    <property type="entry name" value="dsrm"/>
    <property type="match status" value="1"/>
</dbReference>
<dbReference type="InterPro" id="IPR000999">
    <property type="entry name" value="RNase_III_dom"/>
</dbReference>
<comment type="cofactor">
    <cofactor evidence="8">
        <name>Mg(2+)</name>
        <dbReference type="ChEBI" id="CHEBI:18420"/>
    </cofactor>
</comment>
<dbReference type="PROSITE" id="PS50137">
    <property type="entry name" value="DS_RBD"/>
    <property type="match status" value="1"/>
</dbReference>
<evidence type="ECO:0000256" key="8">
    <source>
        <dbReference type="HAMAP-Rule" id="MF_00104"/>
    </source>
</evidence>
<feature type="domain" description="RNase III" evidence="10">
    <location>
        <begin position="8"/>
        <end position="134"/>
    </location>
</feature>
<comment type="catalytic activity">
    <reaction evidence="1 8">
        <text>Endonucleolytic cleavage to 5'-phosphomonoester.</text>
        <dbReference type="EC" id="3.1.26.3"/>
    </reaction>
</comment>
<dbReference type="GO" id="GO:0019843">
    <property type="term" value="F:rRNA binding"/>
    <property type="evidence" value="ECO:0007669"/>
    <property type="project" value="UniProtKB-KW"/>
</dbReference>
<feature type="binding site" evidence="8">
    <location>
        <position position="123"/>
    </location>
    <ligand>
        <name>Mg(2+)</name>
        <dbReference type="ChEBI" id="CHEBI:18420"/>
    </ligand>
</feature>
<dbReference type="GO" id="GO:0004525">
    <property type="term" value="F:ribonuclease III activity"/>
    <property type="evidence" value="ECO:0007669"/>
    <property type="project" value="UniProtKB-UniRule"/>
</dbReference>
<dbReference type="Gene3D" id="3.30.160.20">
    <property type="match status" value="1"/>
</dbReference>
<evidence type="ECO:0000256" key="4">
    <source>
        <dbReference type="ARBA" id="ARBA00022722"/>
    </source>
</evidence>
<dbReference type="InterPro" id="IPR011907">
    <property type="entry name" value="RNase_III"/>
</dbReference>
<keyword evidence="8" id="KW-0963">Cytoplasm</keyword>
<dbReference type="GO" id="GO:0006364">
    <property type="term" value="P:rRNA processing"/>
    <property type="evidence" value="ECO:0007669"/>
    <property type="project" value="UniProtKB-UniRule"/>
</dbReference>
<dbReference type="GO" id="GO:0008033">
    <property type="term" value="P:tRNA processing"/>
    <property type="evidence" value="ECO:0007669"/>
    <property type="project" value="UniProtKB-KW"/>
</dbReference>
<proteinExistence type="inferred from homology"/>
<evidence type="ECO:0000256" key="7">
    <source>
        <dbReference type="ARBA" id="ARBA00022884"/>
    </source>
</evidence>
<comment type="subunit">
    <text evidence="8">Homodimer.</text>
</comment>
<dbReference type="GO" id="GO:0006397">
    <property type="term" value="P:mRNA processing"/>
    <property type="evidence" value="ECO:0007669"/>
    <property type="project" value="UniProtKB-UniRule"/>
</dbReference>
<evidence type="ECO:0000313" key="12">
    <source>
        <dbReference type="Proteomes" id="UP000233776"/>
    </source>
</evidence>
<dbReference type="GO" id="GO:0005737">
    <property type="term" value="C:cytoplasm"/>
    <property type="evidence" value="ECO:0007669"/>
    <property type="project" value="UniProtKB-SubCell"/>
</dbReference>
<keyword evidence="7 8" id="KW-0694">RNA-binding</keyword>
<organism evidence="11 12">
    <name type="scientific">Mycoplasmopsis bovis</name>
    <name type="common">Mycoplasma bovis</name>
    <dbReference type="NCBI Taxonomy" id="28903"/>
    <lineage>
        <taxon>Bacteria</taxon>
        <taxon>Bacillati</taxon>
        <taxon>Mycoplasmatota</taxon>
        <taxon>Mycoplasmoidales</taxon>
        <taxon>Metamycoplasmataceae</taxon>
        <taxon>Mycoplasmopsis</taxon>
    </lineage>
</organism>
<dbReference type="EMBL" id="LT578453">
    <property type="protein sequence ID" value="SBO46088.1"/>
    <property type="molecule type" value="Genomic_DNA"/>
</dbReference>
<dbReference type="EC" id="3.1.26.3" evidence="8"/>
<feature type="binding site" evidence="8">
    <location>
        <position position="120"/>
    </location>
    <ligand>
        <name>Mg(2+)</name>
        <dbReference type="ChEBI" id="CHEBI:18420"/>
    </ligand>
</feature>
<dbReference type="PANTHER" id="PTHR11207">
    <property type="entry name" value="RIBONUCLEASE III"/>
    <property type="match status" value="1"/>
</dbReference>
<keyword evidence="8" id="KW-0819">tRNA processing</keyword>
<dbReference type="PROSITE" id="PS50142">
    <property type="entry name" value="RNASE_3_2"/>
    <property type="match status" value="1"/>
</dbReference>